<dbReference type="Proteomes" id="UP000011083">
    <property type="component" value="Unassembled WGS sequence"/>
</dbReference>
<name>L8H3Q9_ACACF</name>
<feature type="transmembrane region" description="Helical" evidence="1">
    <location>
        <begin position="48"/>
        <end position="65"/>
    </location>
</feature>
<evidence type="ECO:0000313" key="2">
    <source>
        <dbReference type="EMBL" id="ELR20109.1"/>
    </source>
</evidence>
<dbReference type="GeneID" id="14920953"/>
<dbReference type="RefSeq" id="XP_004342219.1">
    <property type="nucleotide sequence ID" value="XM_004342170.1"/>
</dbReference>
<keyword evidence="1" id="KW-0812">Transmembrane</keyword>
<evidence type="ECO:0000313" key="3">
    <source>
        <dbReference type="Proteomes" id="UP000011083"/>
    </source>
</evidence>
<accession>L8H3Q9</accession>
<keyword evidence="1" id="KW-0472">Membrane</keyword>
<keyword evidence="1" id="KW-1133">Transmembrane helix</keyword>
<evidence type="ECO:0000256" key="1">
    <source>
        <dbReference type="SAM" id="Phobius"/>
    </source>
</evidence>
<keyword evidence="3" id="KW-1185">Reference proteome</keyword>
<reference evidence="2 3" key="1">
    <citation type="journal article" date="2013" name="Genome Biol.">
        <title>Genome of Acanthamoeba castellanii highlights extensive lateral gene transfer and early evolution of tyrosine kinase signaling.</title>
        <authorList>
            <person name="Clarke M."/>
            <person name="Lohan A.J."/>
            <person name="Liu B."/>
            <person name="Lagkouvardos I."/>
            <person name="Roy S."/>
            <person name="Zafar N."/>
            <person name="Bertelli C."/>
            <person name="Schilde C."/>
            <person name="Kianianmomeni A."/>
            <person name="Burglin T.R."/>
            <person name="Frech C."/>
            <person name="Turcotte B."/>
            <person name="Kopec K.O."/>
            <person name="Synnott J.M."/>
            <person name="Choo C."/>
            <person name="Paponov I."/>
            <person name="Finkler A."/>
            <person name="Soon Heng Tan C."/>
            <person name="Hutchins A.P."/>
            <person name="Weinmeier T."/>
            <person name="Rattei T."/>
            <person name="Chu J.S."/>
            <person name="Gimenez G."/>
            <person name="Irimia M."/>
            <person name="Rigden D.J."/>
            <person name="Fitzpatrick D.A."/>
            <person name="Lorenzo-Morales J."/>
            <person name="Bateman A."/>
            <person name="Chiu C.H."/>
            <person name="Tang P."/>
            <person name="Hegemann P."/>
            <person name="Fromm H."/>
            <person name="Raoult D."/>
            <person name="Greub G."/>
            <person name="Miranda-Saavedra D."/>
            <person name="Chen N."/>
            <person name="Nash P."/>
            <person name="Ginger M.L."/>
            <person name="Horn M."/>
            <person name="Schaap P."/>
            <person name="Caler L."/>
            <person name="Loftus B."/>
        </authorList>
    </citation>
    <scope>NUCLEOTIDE SEQUENCE [LARGE SCALE GENOMIC DNA]</scope>
    <source>
        <strain evidence="2 3">Neff</strain>
    </source>
</reference>
<gene>
    <name evidence="2" type="ORF">ACA1_115190</name>
</gene>
<protein>
    <submittedName>
        <fullName evidence="2">Uncharacterized protein</fullName>
    </submittedName>
</protein>
<dbReference type="VEuPathDB" id="AmoebaDB:ACA1_115190"/>
<proteinExistence type="predicted"/>
<sequence>MVQALGFSLPHSEAPGGTADEALPRVLNVYQLGSRVYQTAEPGSDWDFLFLVCTLAALLHVVVSWT</sequence>
<dbReference type="EMBL" id="KB007926">
    <property type="protein sequence ID" value="ELR20109.1"/>
    <property type="molecule type" value="Genomic_DNA"/>
</dbReference>
<dbReference type="AlphaFoldDB" id="L8H3Q9"/>
<organism evidence="2 3">
    <name type="scientific">Acanthamoeba castellanii (strain ATCC 30010 / Neff)</name>
    <dbReference type="NCBI Taxonomy" id="1257118"/>
    <lineage>
        <taxon>Eukaryota</taxon>
        <taxon>Amoebozoa</taxon>
        <taxon>Discosea</taxon>
        <taxon>Longamoebia</taxon>
        <taxon>Centramoebida</taxon>
        <taxon>Acanthamoebidae</taxon>
        <taxon>Acanthamoeba</taxon>
    </lineage>
</organism>
<dbReference type="KEGG" id="acan:ACA1_115190"/>